<proteinExistence type="predicted"/>
<name>A0A2K5UPV0_MACFA</name>
<evidence type="ECO:0000256" key="1">
    <source>
        <dbReference type="SAM" id="MobiDB-lite"/>
    </source>
</evidence>
<evidence type="ECO:0000313" key="3">
    <source>
        <dbReference type="Proteomes" id="UP000233100"/>
    </source>
</evidence>
<evidence type="ECO:0000313" key="2">
    <source>
        <dbReference type="Ensembl" id="ENSMFAP00000014447.1"/>
    </source>
</evidence>
<keyword evidence="3" id="KW-1185">Reference proteome</keyword>
<dbReference type="Ensembl" id="ENSMFAT00000064937.2">
    <property type="protein sequence ID" value="ENSMFAP00000014447.1"/>
    <property type="gene ID" value="ENSMFAG00000030379.2"/>
</dbReference>
<dbReference type="AlphaFoldDB" id="A0A2K5UPV0"/>
<reference evidence="2 3" key="1">
    <citation type="submission" date="2013-03" db="EMBL/GenBank/DDBJ databases">
        <authorList>
            <person name="Warren W."/>
            <person name="Wilson R.K."/>
        </authorList>
    </citation>
    <scope>NUCLEOTIDE SEQUENCE</scope>
</reference>
<dbReference type="Proteomes" id="UP000233100">
    <property type="component" value="Chromosome 14"/>
</dbReference>
<accession>A0A2K5UPV0</accession>
<dbReference type="VEuPathDB" id="HostDB:ENSMFAG00000030379"/>
<sequence>MVQSGSFPPWFPGPAWRAVPNLCVPEEGGPGSVSYRRCARRAAAPGGSGVRWPPPPSLSWWSPLASGPRPWDQAEAGHGPGTGAESRRPLAIRVLATPAARRGDCELCH</sequence>
<organism evidence="2 3">
    <name type="scientific">Macaca fascicularis</name>
    <name type="common">Crab-eating macaque</name>
    <name type="synonym">Cynomolgus monkey</name>
    <dbReference type="NCBI Taxonomy" id="9541"/>
    <lineage>
        <taxon>Eukaryota</taxon>
        <taxon>Metazoa</taxon>
        <taxon>Chordata</taxon>
        <taxon>Craniata</taxon>
        <taxon>Vertebrata</taxon>
        <taxon>Euteleostomi</taxon>
        <taxon>Mammalia</taxon>
        <taxon>Eutheria</taxon>
        <taxon>Euarchontoglires</taxon>
        <taxon>Primates</taxon>
        <taxon>Haplorrhini</taxon>
        <taxon>Catarrhini</taxon>
        <taxon>Cercopithecidae</taxon>
        <taxon>Cercopithecinae</taxon>
        <taxon>Macaca</taxon>
    </lineage>
</organism>
<dbReference type="GeneTree" id="ENSGT00910000147854"/>
<reference evidence="2" key="3">
    <citation type="submission" date="2025-09" db="UniProtKB">
        <authorList>
            <consortium name="Ensembl"/>
        </authorList>
    </citation>
    <scope>IDENTIFICATION</scope>
</reference>
<dbReference type="OMA" id="PLATWVQ"/>
<reference evidence="2" key="2">
    <citation type="submission" date="2025-08" db="UniProtKB">
        <authorList>
            <consortium name="Ensembl"/>
        </authorList>
    </citation>
    <scope>IDENTIFICATION</scope>
</reference>
<feature type="region of interest" description="Disordered" evidence="1">
    <location>
        <begin position="43"/>
        <end position="90"/>
    </location>
</feature>
<dbReference type="Bgee" id="ENSMFAG00000030379">
    <property type="expression patterns" value="Expressed in thymus and 4 other cell types or tissues"/>
</dbReference>
<protein>
    <submittedName>
        <fullName evidence="2">Uncharacterized protein</fullName>
    </submittedName>
</protein>